<protein>
    <recommendedName>
        <fullName evidence="4">HTH CENPB-type domain-containing protein</fullName>
    </recommendedName>
</protein>
<evidence type="ECO:0000313" key="2">
    <source>
        <dbReference type="EMBL" id="KAH9643830.1"/>
    </source>
</evidence>
<keyword evidence="1" id="KW-1133">Transmembrane helix</keyword>
<feature type="transmembrane region" description="Helical" evidence="1">
    <location>
        <begin position="75"/>
        <end position="94"/>
    </location>
</feature>
<organism evidence="2 3">
    <name type="scientific">Spodoptera exigua</name>
    <name type="common">Beet armyworm</name>
    <name type="synonym">Noctua fulgens</name>
    <dbReference type="NCBI Taxonomy" id="7107"/>
    <lineage>
        <taxon>Eukaryota</taxon>
        <taxon>Metazoa</taxon>
        <taxon>Ecdysozoa</taxon>
        <taxon>Arthropoda</taxon>
        <taxon>Hexapoda</taxon>
        <taxon>Insecta</taxon>
        <taxon>Pterygota</taxon>
        <taxon>Neoptera</taxon>
        <taxon>Endopterygota</taxon>
        <taxon>Lepidoptera</taxon>
        <taxon>Glossata</taxon>
        <taxon>Ditrysia</taxon>
        <taxon>Noctuoidea</taxon>
        <taxon>Noctuidae</taxon>
        <taxon>Amphipyrinae</taxon>
        <taxon>Spodoptera</taxon>
    </lineage>
</organism>
<sequence length="177" mass="20959">MRRYREKLKKDPERYEEYKKKDLNRIKLKNKKITELSENEKVADKIRKMKAREEVMESALRSVYNKTKSQADKHYTFICLAFCFIKSVVNIVAVKKNKCKSYVAKLLGLGLRSAAYEYAEKHNIPHRFNKETKVAGKEWLRGFLQRHPDISLRQPTSTSIARAIGFNRPQVERFYLN</sequence>
<proteinExistence type="predicted"/>
<evidence type="ECO:0000313" key="3">
    <source>
        <dbReference type="Proteomes" id="UP000814243"/>
    </source>
</evidence>
<keyword evidence="1" id="KW-0472">Membrane</keyword>
<keyword evidence="1" id="KW-0812">Transmembrane</keyword>
<feature type="non-terminal residue" evidence="2">
    <location>
        <position position="1"/>
    </location>
</feature>
<gene>
    <name evidence="2" type="ORF">HF086_016730</name>
</gene>
<reference evidence="2" key="1">
    <citation type="journal article" date="2021" name="G3 (Bethesda)">
        <title>Genome and transcriptome analysis of the beet armyworm Spodoptera exigua reveals targets for pest control. .</title>
        <authorList>
            <person name="Simon S."/>
            <person name="Breeschoten T."/>
            <person name="Jansen H.J."/>
            <person name="Dirks R.P."/>
            <person name="Schranz M.E."/>
            <person name="Ros V.I.D."/>
        </authorList>
    </citation>
    <scope>NUCLEOTIDE SEQUENCE</scope>
    <source>
        <strain evidence="2">TB_SE_WUR_2020</strain>
    </source>
</reference>
<accession>A0A922MWR5</accession>
<dbReference type="AlphaFoldDB" id="A0A922MWR5"/>
<dbReference type="Proteomes" id="UP000814243">
    <property type="component" value="Unassembled WGS sequence"/>
</dbReference>
<comment type="caution">
    <text evidence="2">The sequence shown here is derived from an EMBL/GenBank/DDBJ whole genome shotgun (WGS) entry which is preliminary data.</text>
</comment>
<dbReference type="EMBL" id="JACEFF010000111">
    <property type="protein sequence ID" value="KAH9643830.1"/>
    <property type="molecule type" value="Genomic_DNA"/>
</dbReference>
<evidence type="ECO:0008006" key="4">
    <source>
        <dbReference type="Google" id="ProtNLM"/>
    </source>
</evidence>
<evidence type="ECO:0000256" key="1">
    <source>
        <dbReference type="SAM" id="Phobius"/>
    </source>
</evidence>
<name>A0A922MWR5_SPOEX</name>